<dbReference type="Gene3D" id="3.40.190.10">
    <property type="entry name" value="Periplasmic binding protein-like II"/>
    <property type="match status" value="2"/>
</dbReference>
<organism evidence="1 2">
    <name type="scientific">Pseudomonas kulmbachensis</name>
    <dbReference type="NCBI Taxonomy" id="3043408"/>
    <lineage>
        <taxon>Bacteria</taxon>
        <taxon>Pseudomonadati</taxon>
        <taxon>Pseudomonadota</taxon>
        <taxon>Gammaproteobacteria</taxon>
        <taxon>Pseudomonadales</taxon>
        <taxon>Pseudomonadaceae</taxon>
        <taxon>Pseudomonas</taxon>
    </lineage>
</organism>
<gene>
    <name evidence="1" type="ORF">ACHMWK_25615</name>
</gene>
<name>A0ABW7M6I8_9PSED</name>
<dbReference type="Proteomes" id="UP001609821">
    <property type="component" value="Unassembled WGS sequence"/>
</dbReference>
<proteinExistence type="predicted"/>
<evidence type="ECO:0000313" key="1">
    <source>
        <dbReference type="EMBL" id="MFH6569346.1"/>
    </source>
</evidence>
<comment type="caution">
    <text evidence="1">The sequence shown here is derived from an EMBL/GenBank/DDBJ whole genome shotgun (WGS) entry which is preliminary data.</text>
</comment>
<reference evidence="1 2" key="1">
    <citation type="submission" date="2024-10" db="EMBL/GenBank/DDBJ databases">
        <title>Aeromonas and Pseudomonas from the Cagarras Archipelago, Rio de Janeiro, Brazil.</title>
        <authorList>
            <person name="Canellas A.L.B."/>
            <person name="Laport M.S."/>
        </authorList>
    </citation>
    <scope>NUCLEOTIDE SEQUENCE [LARGE SCALE GENOMIC DNA]</scope>
    <source>
        <strain evidence="1 2">CPF-4</strain>
    </source>
</reference>
<keyword evidence="2" id="KW-1185">Reference proteome</keyword>
<dbReference type="SUPFAM" id="SSF53850">
    <property type="entry name" value="Periplasmic binding protein-like II"/>
    <property type="match status" value="1"/>
</dbReference>
<accession>A0ABW7M6I8</accession>
<evidence type="ECO:0000313" key="2">
    <source>
        <dbReference type="Proteomes" id="UP001609821"/>
    </source>
</evidence>
<dbReference type="EMBL" id="JBINXB010000087">
    <property type="protein sequence ID" value="MFH6569346.1"/>
    <property type="molecule type" value="Genomic_DNA"/>
</dbReference>
<protein>
    <submittedName>
        <fullName evidence="1">ABC transporter substrate-binding protein</fullName>
    </submittedName>
</protein>
<dbReference type="RefSeq" id="WP_395247753.1">
    <property type="nucleotide sequence ID" value="NZ_JBINXA010000063.1"/>
</dbReference>
<sequence length="271" mass="29416">MVRWLAAAVIGAAALVAWHWPAAPGDMPRGPLLQAAEQRQVLRVGVRSYPRPTLGQEALVAEPDELDSQLAEALGSYLGLKVQLQALPDMTNLNDGSVDLVIAGSLKLPVTADRVASLRKLPVQYREGALIGLRNAPRRPIQGQSVCIAVGSPWAQTLTQQGAELRTYVSSIRAAVAFMAGECNLLAEERNSLQALAQAPDWRFYTLLPQTLKASSDVRVYLSRTDKQSRALINAALHDWQARGGQTRTWDLRSNALLVDSLKIGDGLVCH</sequence>